<dbReference type="InterPro" id="IPR011012">
    <property type="entry name" value="Longin-like_dom_sf"/>
</dbReference>
<name>A0ABP0E8U8_9ASCO</name>
<sequence>MISALFLYDTKGDVLMSKVYKAGVKRNIADVFRIQVISNRTGGGDGSAARAAAGGGAGDGGPGSVSAAASSGGAGEVRSPVLTLGSTSFVYIRSGLVWICAVTRSNQDCGQILEFLHKLESLLMVVVGEEAEGYGALDAASDASLGDLGSGGSGVGSGAAGVGISASIARARLPKTTLTVDLVTNNFNTIYELLDEVVEFGYPTSLDLATLRPYMTSVGGNDGLFRRALLWGNSGANSSSSTPSNTGNGGSSSKKDDSGSPPSNVPWRPQGIKYRRNEIFLNVEEKIHVLLAPQGDVLRSYVDGKIQMKTHLSGMPECKFGLGDGSVLLNEGGSTRGGGGADYATGAILEDSKFHQCVSLRQFDEQRTINFVPPDGDFQLMSYQCLQNVTLPFTVQAQVVQQGPQKLLYRVKISSCFPNKVLARDVVLTVPTPRGAVARQYTQTSSGKCKFHPEDNAFRWKISKFAGQQEQTLTGEVELGTNESVGSGSGSGSGSTVTNWARPPMNLAFNIDMYSSSGLTVKYLKVHEQANYRTVKWVKYATSAGSYDIRY</sequence>
<gene>
    <name evidence="10" type="primary">APM4</name>
    <name evidence="10" type="ORF">CAAN4_A05050</name>
</gene>
<reference evidence="10 11" key="1">
    <citation type="submission" date="2024-01" db="EMBL/GenBank/DDBJ databases">
        <authorList>
            <consortium name="Genoscope - CEA"/>
            <person name="William W."/>
        </authorList>
    </citation>
    <scope>NUCLEOTIDE SEQUENCE [LARGE SCALE GENOMIC DNA]</scope>
    <source>
        <strain evidence="10 11">29B2s-10</strain>
    </source>
</reference>
<dbReference type="Proteomes" id="UP001497600">
    <property type="component" value="Chromosome A"/>
</dbReference>
<evidence type="ECO:0000313" key="11">
    <source>
        <dbReference type="Proteomes" id="UP001497600"/>
    </source>
</evidence>
<keyword evidence="2" id="KW-0254">Endocytosis</keyword>
<evidence type="ECO:0000256" key="8">
    <source>
        <dbReference type="SAM" id="MobiDB-lite"/>
    </source>
</evidence>
<organism evidence="10 11">
    <name type="scientific">[Candida] anglica</name>
    <dbReference type="NCBI Taxonomy" id="148631"/>
    <lineage>
        <taxon>Eukaryota</taxon>
        <taxon>Fungi</taxon>
        <taxon>Dikarya</taxon>
        <taxon>Ascomycota</taxon>
        <taxon>Saccharomycotina</taxon>
        <taxon>Pichiomycetes</taxon>
        <taxon>Debaryomycetaceae</taxon>
        <taxon>Kurtzmaniella</taxon>
    </lineage>
</organism>
<keyword evidence="3 7" id="KW-0653">Protein transport</keyword>
<dbReference type="InterPro" id="IPR028565">
    <property type="entry name" value="MHD"/>
</dbReference>
<feature type="domain" description="MHD" evidence="9">
    <location>
        <begin position="276"/>
        <end position="550"/>
    </location>
</feature>
<dbReference type="PANTHER" id="PTHR10529">
    <property type="entry name" value="AP COMPLEX SUBUNIT MU"/>
    <property type="match status" value="1"/>
</dbReference>
<dbReference type="InterPro" id="IPR001392">
    <property type="entry name" value="Clathrin_mu"/>
</dbReference>
<dbReference type="PIRSF" id="PIRSF005992">
    <property type="entry name" value="Clathrin_mu"/>
    <property type="match status" value="1"/>
</dbReference>
<evidence type="ECO:0000256" key="1">
    <source>
        <dbReference type="ARBA" id="ARBA00022448"/>
    </source>
</evidence>
<comment type="subcellular location">
    <subcellularLocation>
        <location evidence="6">Membrane</location>
        <location evidence="6">Coated pit</location>
    </subcellularLocation>
</comment>
<dbReference type="InterPro" id="IPR036168">
    <property type="entry name" value="AP2_Mu_C_sf"/>
</dbReference>
<dbReference type="PROSITE" id="PS51072">
    <property type="entry name" value="MHD"/>
    <property type="match status" value="1"/>
</dbReference>
<dbReference type="Gene3D" id="3.30.450.60">
    <property type="match status" value="1"/>
</dbReference>
<dbReference type="CDD" id="cd09251">
    <property type="entry name" value="AP-2_Mu2_Cterm"/>
    <property type="match status" value="1"/>
</dbReference>
<dbReference type="InterPro" id="IPR043512">
    <property type="entry name" value="Mu2_C"/>
</dbReference>
<proteinExistence type="inferred from homology"/>
<evidence type="ECO:0000256" key="7">
    <source>
        <dbReference type="PIRNR" id="PIRNR005992"/>
    </source>
</evidence>
<comment type="similarity">
    <text evidence="7">Belongs to the adaptor complexes medium subunit family.</text>
</comment>
<feature type="region of interest" description="Disordered" evidence="8">
    <location>
        <begin position="235"/>
        <end position="269"/>
    </location>
</feature>
<evidence type="ECO:0000256" key="3">
    <source>
        <dbReference type="ARBA" id="ARBA00022927"/>
    </source>
</evidence>
<evidence type="ECO:0000259" key="9">
    <source>
        <dbReference type="PROSITE" id="PS51072"/>
    </source>
</evidence>
<evidence type="ECO:0000256" key="4">
    <source>
        <dbReference type="ARBA" id="ARBA00023136"/>
    </source>
</evidence>
<keyword evidence="1 7" id="KW-0813">Transport</keyword>
<evidence type="ECO:0000313" key="10">
    <source>
        <dbReference type="EMBL" id="CAK7892921.1"/>
    </source>
</evidence>
<dbReference type="Gene3D" id="2.60.40.1170">
    <property type="entry name" value="Mu homology domain, subdomain B"/>
    <property type="match status" value="2"/>
</dbReference>
<feature type="compositionally biased region" description="Low complexity" evidence="8">
    <location>
        <begin position="235"/>
        <end position="246"/>
    </location>
</feature>
<protein>
    <submittedName>
        <fullName evidence="10">AP-2 complex subunit mu</fullName>
    </submittedName>
</protein>
<keyword evidence="4" id="KW-0472">Membrane</keyword>
<dbReference type="SUPFAM" id="SSF49447">
    <property type="entry name" value="Second domain of Mu2 adaptin subunit (ap50) of ap2 adaptor"/>
    <property type="match status" value="1"/>
</dbReference>
<evidence type="ECO:0000256" key="2">
    <source>
        <dbReference type="ARBA" id="ARBA00022583"/>
    </source>
</evidence>
<accession>A0ABP0E8U8</accession>
<evidence type="ECO:0000256" key="6">
    <source>
        <dbReference type="ARBA" id="ARBA00037878"/>
    </source>
</evidence>
<keyword evidence="11" id="KW-1185">Reference proteome</keyword>
<dbReference type="Pfam" id="PF00928">
    <property type="entry name" value="Adap_comp_sub"/>
    <property type="match status" value="1"/>
</dbReference>
<dbReference type="SUPFAM" id="SSF64356">
    <property type="entry name" value="SNARE-like"/>
    <property type="match status" value="2"/>
</dbReference>
<dbReference type="InterPro" id="IPR050431">
    <property type="entry name" value="Adaptor_comp_med_subunit"/>
</dbReference>
<evidence type="ECO:0000256" key="5">
    <source>
        <dbReference type="ARBA" id="ARBA00023176"/>
    </source>
</evidence>
<keyword evidence="5" id="KW-0168">Coated pit</keyword>
<dbReference type="EMBL" id="OZ004253">
    <property type="protein sequence ID" value="CAK7892921.1"/>
    <property type="molecule type" value="Genomic_DNA"/>
</dbReference>